<keyword evidence="3" id="KW-1185">Reference proteome</keyword>
<keyword evidence="1" id="KW-0732">Signal</keyword>
<name>A0A9D4HC70_DREPO</name>
<organism evidence="2 3">
    <name type="scientific">Dreissena polymorpha</name>
    <name type="common">Zebra mussel</name>
    <name type="synonym">Mytilus polymorpha</name>
    <dbReference type="NCBI Taxonomy" id="45954"/>
    <lineage>
        <taxon>Eukaryota</taxon>
        <taxon>Metazoa</taxon>
        <taxon>Spiralia</taxon>
        <taxon>Lophotrochozoa</taxon>
        <taxon>Mollusca</taxon>
        <taxon>Bivalvia</taxon>
        <taxon>Autobranchia</taxon>
        <taxon>Heteroconchia</taxon>
        <taxon>Euheterodonta</taxon>
        <taxon>Imparidentia</taxon>
        <taxon>Neoheterodontei</taxon>
        <taxon>Myida</taxon>
        <taxon>Dreissenoidea</taxon>
        <taxon>Dreissenidae</taxon>
        <taxon>Dreissena</taxon>
    </lineage>
</organism>
<evidence type="ECO:0000313" key="3">
    <source>
        <dbReference type="Proteomes" id="UP000828390"/>
    </source>
</evidence>
<reference evidence="2" key="2">
    <citation type="submission" date="2020-11" db="EMBL/GenBank/DDBJ databases">
        <authorList>
            <person name="McCartney M.A."/>
            <person name="Auch B."/>
            <person name="Kono T."/>
            <person name="Mallez S."/>
            <person name="Becker A."/>
            <person name="Gohl D.M."/>
            <person name="Silverstein K.A.T."/>
            <person name="Koren S."/>
            <person name="Bechman K.B."/>
            <person name="Herman A."/>
            <person name="Abrahante J.E."/>
            <person name="Garbe J."/>
        </authorList>
    </citation>
    <scope>NUCLEOTIDE SEQUENCE</scope>
    <source>
        <strain evidence="2">Duluth1</strain>
        <tissue evidence="2">Whole animal</tissue>
    </source>
</reference>
<feature type="signal peptide" evidence="1">
    <location>
        <begin position="1"/>
        <end position="23"/>
    </location>
</feature>
<reference evidence="2" key="1">
    <citation type="journal article" date="2019" name="bioRxiv">
        <title>The Genome of the Zebra Mussel, Dreissena polymorpha: A Resource for Invasive Species Research.</title>
        <authorList>
            <person name="McCartney M.A."/>
            <person name="Auch B."/>
            <person name="Kono T."/>
            <person name="Mallez S."/>
            <person name="Zhang Y."/>
            <person name="Obille A."/>
            <person name="Becker A."/>
            <person name="Abrahante J.E."/>
            <person name="Garbe J."/>
            <person name="Badalamenti J.P."/>
            <person name="Herman A."/>
            <person name="Mangelson H."/>
            <person name="Liachko I."/>
            <person name="Sullivan S."/>
            <person name="Sone E.D."/>
            <person name="Koren S."/>
            <person name="Silverstein K.A.T."/>
            <person name="Beckman K.B."/>
            <person name="Gohl D.M."/>
        </authorList>
    </citation>
    <scope>NUCLEOTIDE SEQUENCE</scope>
    <source>
        <strain evidence="2">Duluth1</strain>
        <tissue evidence="2">Whole animal</tissue>
    </source>
</reference>
<gene>
    <name evidence="2" type="ORF">DPMN_104008</name>
</gene>
<dbReference type="Proteomes" id="UP000828390">
    <property type="component" value="Unassembled WGS sequence"/>
</dbReference>
<proteinExistence type="predicted"/>
<dbReference type="EMBL" id="JAIWYP010000004">
    <property type="protein sequence ID" value="KAH3830756.1"/>
    <property type="molecule type" value="Genomic_DNA"/>
</dbReference>
<accession>A0A9D4HC70</accession>
<sequence>MTSQRYFLCLGFLLGGIAQFAESLFINGCPMFGCRPSGSFSFDQHLPGPDAAINWVSDLKLQPLPKPYGCVTDSSSIICLNNDVFSENQAFIQPMARYTGKTRFCIIRLYPCWTISVTSLDPMVASWFTMISMVPNTLL</sequence>
<protein>
    <submittedName>
        <fullName evidence="2">Uncharacterized protein</fullName>
    </submittedName>
</protein>
<evidence type="ECO:0000256" key="1">
    <source>
        <dbReference type="SAM" id="SignalP"/>
    </source>
</evidence>
<evidence type="ECO:0000313" key="2">
    <source>
        <dbReference type="EMBL" id="KAH3830756.1"/>
    </source>
</evidence>
<feature type="chain" id="PRO_5038800913" evidence="1">
    <location>
        <begin position="24"/>
        <end position="139"/>
    </location>
</feature>
<dbReference type="AlphaFoldDB" id="A0A9D4HC70"/>
<comment type="caution">
    <text evidence="2">The sequence shown here is derived from an EMBL/GenBank/DDBJ whole genome shotgun (WGS) entry which is preliminary data.</text>
</comment>